<dbReference type="InterPro" id="IPR050838">
    <property type="entry name" value="Ketopantoate_reductase"/>
</dbReference>
<comment type="catalytic activity">
    <reaction evidence="12 13">
        <text>(R)-pantoate + NADP(+) = 2-dehydropantoate + NADPH + H(+)</text>
        <dbReference type="Rhea" id="RHEA:16233"/>
        <dbReference type="ChEBI" id="CHEBI:11561"/>
        <dbReference type="ChEBI" id="CHEBI:15378"/>
        <dbReference type="ChEBI" id="CHEBI:15980"/>
        <dbReference type="ChEBI" id="CHEBI:57783"/>
        <dbReference type="ChEBI" id="CHEBI:58349"/>
        <dbReference type="EC" id="1.1.1.169"/>
    </reaction>
</comment>
<dbReference type="GO" id="GO:0008677">
    <property type="term" value="F:2-dehydropantoate 2-reductase activity"/>
    <property type="evidence" value="ECO:0007669"/>
    <property type="project" value="UniProtKB-EC"/>
</dbReference>
<protein>
    <recommendedName>
        <fullName evidence="6 13">2-dehydropantoate 2-reductase</fullName>
        <ecNumber evidence="5 13">1.1.1.169</ecNumber>
    </recommendedName>
    <alternativeName>
        <fullName evidence="11 13">Ketopantoate reductase</fullName>
    </alternativeName>
</protein>
<dbReference type="Gene3D" id="1.10.1040.10">
    <property type="entry name" value="N-(1-d-carboxylethyl)-l-norvaline Dehydrogenase, domain 2"/>
    <property type="match status" value="1"/>
</dbReference>
<dbReference type="GO" id="GO:0005737">
    <property type="term" value="C:cytoplasm"/>
    <property type="evidence" value="ECO:0007669"/>
    <property type="project" value="UniProtKB-SubCell"/>
</dbReference>
<keyword evidence="8 13" id="KW-0566">Pantothenate biosynthesis</keyword>
<dbReference type="NCBIfam" id="NF005087">
    <property type="entry name" value="PRK06522.1-1"/>
    <property type="match status" value="1"/>
</dbReference>
<keyword evidence="7" id="KW-0963">Cytoplasm</keyword>
<dbReference type="InterPro" id="IPR003710">
    <property type="entry name" value="ApbA"/>
</dbReference>
<dbReference type="EC" id="1.1.1.169" evidence="5 13"/>
<dbReference type="InterPro" id="IPR013752">
    <property type="entry name" value="KPA_reductase"/>
</dbReference>
<dbReference type="InterPro" id="IPR013332">
    <property type="entry name" value="KPR_N"/>
</dbReference>
<dbReference type="Gene3D" id="3.40.50.720">
    <property type="entry name" value="NAD(P)-binding Rossmann-like Domain"/>
    <property type="match status" value="1"/>
</dbReference>
<evidence type="ECO:0000256" key="4">
    <source>
        <dbReference type="ARBA" id="ARBA00007870"/>
    </source>
</evidence>
<gene>
    <name evidence="16" type="primary">panE</name>
    <name evidence="16" type="ORF">NCTC11126_00073</name>
</gene>
<evidence type="ECO:0000256" key="13">
    <source>
        <dbReference type="RuleBase" id="RU362068"/>
    </source>
</evidence>
<evidence type="ECO:0000256" key="8">
    <source>
        <dbReference type="ARBA" id="ARBA00022655"/>
    </source>
</evidence>
<dbReference type="Pfam" id="PF08546">
    <property type="entry name" value="ApbA_C"/>
    <property type="match status" value="1"/>
</dbReference>
<feature type="domain" description="Ketopantoate reductase C-terminal" evidence="15">
    <location>
        <begin position="168"/>
        <end position="289"/>
    </location>
</feature>
<evidence type="ECO:0000259" key="14">
    <source>
        <dbReference type="Pfam" id="PF02558"/>
    </source>
</evidence>
<evidence type="ECO:0000259" key="15">
    <source>
        <dbReference type="Pfam" id="PF08546"/>
    </source>
</evidence>
<accession>A0A2X1KJY6</accession>
<comment type="similarity">
    <text evidence="4 13">Belongs to the ketopantoate reductase family.</text>
</comment>
<dbReference type="FunFam" id="3.40.50.720:FF:000162">
    <property type="entry name" value="2-dehydropantoate 2-reductase"/>
    <property type="match status" value="1"/>
</dbReference>
<evidence type="ECO:0000256" key="9">
    <source>
        <dbReference type="ARBA" id="ARBA00022857"/>
    </source>
</evidence>
<dbReference type="UniPathway" id="UPA00028">
    <property type="reaction ID" value="UER00004"/>
</dbReference>
<dbReference type="SUPFAM" id="SSF51735">
    <property type="entry name" value="NAD(P)-binding Rossmann-fold domains"/>
    <property type="match status" value="1"/>
</dbReference>
<dbReference type="Proteomes" id="UP000250561">
    <property type="component" value="Unassembled WGS sequence"/>
</dbReference>
<comment type="subcellular location">
    <subcellularLocation>
        <location evidence="2">Cytoplasm</location>
    </subcellularLocation>
</comment>
<evidence type="ECO:0000256" key="5">
    <source>
        <dbReference type="ARBA" id="ARBA00013014"/>
    </source>
</evidence>
<dbReference type="InterPro" id="IPR013328">
    <property type="entry name" value="6PGD_dom2"/>
</dbReference>
<evidence type="ECO:0000256" key="10">
    <source>
        <dbReference type="ARBA" id="ARBA00023002"/>
    </source>
</evidence>
<dbReference type="NCBIfam" id="TIGR00745">
    <property type="entry name" value="apbA_panE"/>
    <property type="match status" value="1"/>
</dbReference>
<feature type="domain" description="Ketopantoate reductase N-terminal" evidence="14">
    <location>
        <begin position="3"/>
        <end position="143"/>
    </location>
</feature>
<keyword evidence="10 13" id="KW-0560">Oxidoreductase</keyword>
<dbReference type="PANTHER" id="PTHR43765">
    <property type="entry name" value="2-DEHYDROPANTOATE 2-REDUCTASE-RELATED"/>
    <property type="match status" value="1"/>
</dbReference>
<evidence type="ECO:0000313" key="17">
    <source>
        <dbReference type="Proteomes" id="UP000250561"/>
    </source>
</evidence>
<dbReference type="SUPFAM" id="SSF48179">
    <property type="entry name" value="6-phosphogluconate dehydrogenase C-terminal domain-like"/>
    <property type="match status" value="1"/>
</dbReference>
<dbReference type="InterPro" id="IPR036291">
    <property type="entry name" value="NAD(P)-bd_dom_sf"/>
</dbReference>
<organism evidence="16 17">
    <name type="scientific">Escherichia coli</name>
    <dbReference type="NCBI Taxonomy" id="562"/>
    <lineage>
        <taxon>Bacteria</taxon>
        <taxon>Pseudomonadati</taxon>
        <taxon>Pseudomonadota</taxon>
        <taxon>Gammaproteobacteria</taxon>
        <taxon>Enterobacterales</taxon>
        <taxon>Enterobacteriaceae</taxon>
        <taxon>Escherichia</taxon>
    </lineage>
</organism>
<comment type="function">
    <text evidence="1 13">Catalyzes the NADPH-dependent reduction of ketopantoate into pantoic acid.</text>
</comment>
<keyword evidence="9 13" id="KW-0521">NADP</keyword>
<dbReference type="InterPro" id="IPR008927">
    <property type="entry name" value="6-PGluconate_DH-like_C_sf"/>
</dbReference>
<dbReference type="AlphaFoldDB" id="A0A2X1KJY6"/>
<evidence type="ECO:0000313" key="16">
    <source>
        <dbReference type="EMBL" id="SPW36526.1"/>
    </source>
</evidence>
<evidence type="ECO:0000256" key="3">
    <source>
        <dbReference type="ARBA" id="ARBA00004994"/>
    </source>
</evidence>
<dbReference type="PANTHER" id="PTHR43765:SF2">
    <property type="entry name" value="2-DEHYDROPANTOATE 2-REDUCTASE"/>
    <property type="match status" value="1"/>
</dbReference>
<dbReference type="EMBL" id="UARS01000001">
    <property type="protein sequence ID" value="SPW36526.1"/>
    <property type="molecule type" value="Genomic_DNA"/>
</dbReference>
<sequence length="342" mass="37984">MKITVLGCGALGQLWLTALCKQGHEVQGWLRVPQPYCSVNLVETDGSIFNESLTANDPDFLATSDLLLVTLKAWQVSDAVKSLASTLPVTTPILLIHNGMGTIEELQNIQQPLLMGTTTHAARRDGNVIIHVANGITHIGPARQQDGDYSYLADILQTVLPDVAWHNNIRAELWRKLAVNCVINPLTAIWNCPNGELRHHPQEIMQICEEVAAVIEREGHHTSAEDLRDYVMQVIDATAENISSMLQDIRALRHTEIDYINGFLLRRARAHGIAVPENTRLFEMVKRKESEYERIGTGLPRPLVVKRLKPSPLSICWFAAVSKSPLPASPAMVTWRLPARAA</sequence>
<evidence type="ECO:0000256" key="7">
    <source>
        <dbReference type="ARBA" id="ARBA00022490"/>
    </source>
</evidence>
<comment type="pathway">
    <text evidence="3 13">Cofactor biosynthesis; (R)-pantothenate biosynthesis; (R)-pantoate from 3-methyl-2-oxobutanoate: step 2/2.</text>
</comment>
<evidence type="ECO:0000256" key="2">
    <source>
        <dbReference type="ARBA" id="ARBA00004496"/>
    </source>
</evidence>
<dbReference type="Pfam" id="PF02558">
    <property type="entry name" value="ApbA"/>
    <property type="match status" value="1"/>
</dbReference>
<evidence type="ECO:0000256" key="12">
    <source>
        <dbReference type="ARBA" id="ARBA00048793"/>
    </source>
</evidence>
<evidence type="ECO:0000256" key="6">
    <source>
        <dbReference type="ARBA" id="ARBA00019465"/>
    </source>
</evidence>
<name>A0A2X1KJY6_ECOLX</name>
<reference evidence="16 17" key="1">
    <citation type="submission" date="2018-06" db="EMBL/GenBank/DDBJ databases">
        <authorList>
            <consortium name="Pathogen Informatics"/>
            <person name="Doyle S."/>
        </authorList>
    </citation>
    <scope>NUCLEOTIDE SEQUENCE [LARGE SCALE GENOMIC DNA]</scope>
    <source>
        <strain evidence="16 17">NCTC11126</strain>
    </source>
</reference>
<dbReference type="FunFam" id="1.10.1040.10:FF:000014">
    <property type="entry name" value="2-dehydropantoate 2-reductase"/>
    <property type="match status" value="1"/>
</dbReference>
<proteinExistence type="inferred from homology"/>
<dbReference type="GO" id="GO:0015940">
    <property type="term" value="P:pantothenate biosynthetic process"/>
    <property type="evidence" value="ECO:0007669"/>
    <property type="project" value="UniProtKB-UniPathway"/>
</dbReference>
<evidence type="ECO:0000256" key="11">
    <source>
        <dbReference type="ARBA" id="ARBA00032024"/>
    </source>
</evidence>
<evidence type="ECO:0000256" key="1">
    <source>
        <dbReference type="ARBA" id="ARBA00002919"/>
    </source>
</evidence>
<dbReference type="GO" id="GO:0050661">
    <property type="term" value="F:NADP binding"/>
    <property type="evidence" value="ECO:0007669"/>
    <property type="project" value="TreeGrafter"/>
</dbReference>